<reference evidence="1 2" key="1">
    <citation type="journal article" date="2012" name="Stand. Genomic Sci.">
        <title>Complete genome sequencing and analysis of Saprospira grandis str. Lewin, a predatory marine bacterium.</title>
        <authorList>
            <person name="Saw J.H."/>
            <person name="Yuryev A."/>
            <person name="Kanbe M."/>
            <person name="Hou S."/>
            <person name="Young A.G."/>
            <person name="Aizawa S."/>
            <person name="Alam M."/>
        </authorList>
    </citation>
    <scope>NUCLEOTIDE SEQUENCE [LARGE SCALE GENOMIC DNA]</scope>
    <source>
        <strain evidence="1 2">Lewin</strain>
    </source>
</reference>
<dbReference type="EMBL" id="CP002831">
    <property type="protein sequence ID" value="AFC26881.1"/>
    <property type="molecule type" value="Genomic_DNA"/>
</dbReference>
<keyword evidence="2" id="KW-1185">Reference proteome</keyword>
<sequence>MGFFDAFILGRIFCTKSFKEVLGIRKKKLSSLFVNTN</sequence>
<dbReference type="STRING" id="984262.SGRA_4166"/>
<organism evidence="1 2">
    <name type="scientific">Saprospira grandis (strain Lewin)</name>
    <dbReference type="NCBI Taxonomy" id="984262"/>
    <lineage>
        <taxon>Bacteria</taxon>
        <taxon>Pseudomonadati</taxon>
        <taxon>Bacteroidota</taxon>
        <taxon>Saprospiria</taxon>
        <taxon>Saprospirales</taxon>
        <taxon>Saprospiraceae</taxon>
        <taxon>Saprospira</taxon>
    </lineage>
</organism>
<protein>
    <submittedName>
        <fullName evidence="1">Uncharacterized protein</fullName>
    </submittedName>
</protein>
<gene>
    <name evidence="1" type="ordered locus">SGRA_4166</name>
</gene>
<dbReference type="KEGG" id="sgn:SGRA_4166"/>
<proteinExistence type="predicted"/>
<dbReference type="AlphaFoldDB" id="H6L8S5"/>
<evidence type="ECO:0000313" key="1">
    <source>
        <dbReference type="EMBL" id="AFC26881.1"/>
    </source>
</evidence>
<accession>H6L8S5</accession>
<name>H6L8S5_SAPGL</name>
<dbReference type="HOGENOM" id="CLU_3348511_0_0_10"/>
<evidence type="ECO:0000313" key="2">
    <source>
        <dbReference type="Proteomes" id="UP000007519"/>
    </source>
</evidence>
<dbReference type="Proteomes" id="UP000007519">
    <property type="component" value="Chromosome"/>
</dbReference>